<sequence length="332" mass="38222">MAVIIYPKTLSWNYMKQRPQQLMTHLGRLGHRVFFENLAPLEVQFREVEPNVFLFNDTQRLIGQVLPDLRRTERVVVWTTWAKQRTRIPLFRPNGVIYDCCDEFPQWAKYEAPMVAYADHVVCSAEVIRQRMELAYPGQDITLIRNAADERFLARDPLPRPADLPPGPVVGYIGAWAYWVDHPLMMAMARWFPHVQFVSIGAAYGDVPSYDDYPNVHVLGEKPHDALPAYLQHFQVAIIPFRYHPITLATNPVKAYEYLAGGARVLSTALPECIAMNPHVVTATTHEDFGWKLHKLLSEADSPDAVEQRRAYAYRNRWEERALQADAIIRSL</sequence>
<dbReference type="GO" id="GO:0016740">
    <property type="term" value="F:transferase activity"/>
    <property type="evidence" value="ECO:0007669"/>
    <property type="project" value="UniProtKB-KW"/>
</dbReference>
<protein>
    <submittedName>
        <fullName evidence="1">Glycosyl transferase group 1</fullName>
    </submittedName>
</protein>
<keyword evidence="1" id="KW-0808">Transferase</keyword>
<evidence type="ECO:0000313" key="1">
    <source>
        <dbReference type="EMBL" id="AEI40992.1"/>
    </source>
</evidence>
<name>F8F807_PAEMK</name>
<gene>
    <name evidence="1" type="ordered locus">KNP414_02431</name>
</gene>
<evidence type="ECO:0000313" key="2">
    <source>
        <dbReference type="Proteomes" id="UP000006620"/>
    </source>
</evidence>
<proteinExistence type="predicted"/>
<dbReference type="Gene3D" id="3.40.50.2000">
    <property type="entry name" value="Glycogen Phosphorylase B"/>
    <property type="match status" value="1"/>
</dbReference>
<dbReference type="Proteomes" id="UP000006620">
    <property type="component" value="Chromosome"/>
</dbReference>
<dbReference type="KEGG" id="pms:KNP414_02431"/>
<dbReference type="RefSeq" id="WP_013916153.1">
    <property type="nucleotide sequence ID" value="NC_015690.1"/>
</dbReference>
<dbReference type="EMBL" id="CP002869">
    <property type="protein sequence ID" value="AEI40992.1"/>
    <property type="molecule type" value="Genomic_DNA"/>
</dbReference>
<organism evidence="1 2">
    <name type="scientific">Paenibacillus mucilaginosus (strain KNP414)</name>
    <dbReference type="NCBI Taxonomy" id="1036673"/>
    <lineage>
        <taxon>Bacteria</taxon>
        <taxon>Bacillati</taxon>
        <taxon>Bacillota</taxon>
        <taxon>Bacilli</taxon>
        <taxon>Bacillales</taxon>
        <taxon>Paenibacillaceae</taxon>
        <taxon>Paenibacillus</taxon>
    </lineage>
</organism>
<reference evidence="2" key="1">
    <citation type="submission" date="2011-06" db="EMBL/GenBank/DDBJ databases">
        <title>Complete genome sequence of Paenibacillus mucilaginosus KNP414.</title>
        <authorList>
            <person name="Wang J."/>
            <person name="Hu S."/>
            <person name="Hu X."/>
            <person name="Zhang B."/>
            <person name="Dong D."/>
            <person name="Zhang S."/>
            <person name="Zhao K."/>
            <person name="Wu D."/>
        </authorList>
    </citation>
    <scope>NUCLEOTIDE SEQUENCE [LARGE SCALE GENOMIC DNA]</scope>
    <source>
        <strain evidence="2">KNP414</strain>
    </source>
</reference>
<accession>F8F807</accession>
<reference evidence="1 2" key="2">
    <citation type="journal article" date="2013" name="Genome Announc.">
        <title>Genome Sequence of Growth-Improving Paenibacillus mucilaginosus Strain KNP414.</title>
        <authorList>
            <person name="Lu J.J."/>
            <person name="Wang J.F."/>
            <person name="Hu X.F."/>
        </authorList>
    </citation>
    <scope>NUCLEOTIDE SEQUENCE [LARGE SCALE GENOMIC DNA]</scope>
    <source>
        <strain evidence="1 2">KNP414</strain>
    </source>
</reference>
<dbReference type="HOGENOM" id="CLU_041132_0_0_9"/>
<dbReference type="AlphaFoldDB" id="F8F807"/>
<dbReference type="PATRIC" id="fig|1036673.3.peg.2193"/>
<dbReference type="SUPFAM" id="SSF53756">
    <property type="entry name" value="UDP-Glycosyltransferase/glycogen phosphorylase"/>
    <property type="match status" value="1"/>
</dbReference>